<feature type="domain" description="NFACT RNA-binding" evidence="1">
    <location>
        <begin position="1"/>
        <end position="83"/>
    </location>
</feature>
<dbReference type="Pfam" id="PF05670">
    <property type="entry name" value="NFACT-R_1"/>
    <property type="match status" value="1"/>
</dbReference>
<reference evidence="2 3" key="1">
    <citation type="submission" date="2013-12" db="EMBL/GenBank/DDBJ databases">
        <title>Comparative genomics of relapsing fever spirochetes.</title>
        <authorList>
            <person name="Schwan T.G."/>
            <person name="Raffel S.J."/>
            <person name="Porcella S.F."/>
        </authorList>
    </citation>
    <scope>NUCLEOTIDE SEQUENCE [LARGE SCALE GENOMIC DNA]</scope>
    <source>
        <strain evidence="2 3">CR2A</strain>
    </source>
</reference>
<organism evidence="2 3">
    <name type="scientific">Borrelia duttonii CR2A</name>
    <dbReference type="NCBI Taxonomy" id="1432657"/>
    <lineage>
        <taxon>Bacteria</taxon>
        <taxon>Pseudomonadati</taxon>
        <taxon>Spirochaetota</taxon>
        <taxon>Spirochaetia</taxon>
        <taxon>Spirochaetales</taxon>
        <taxon>Borreliaceae</taxon>
        <taxon>Borrelia</taxon>
    </lineage>
</organism>
<name>W6TZ68_9SPIR</name>
<accession>W6TZ68</accession>
<dbReference type="PANTHER" id="PTHR15239">
    <property type="entry name" value="NUCLEAR EXPORT MEDIATOR FACTOR NEMF"/>
    <property type="match status" value="1"/>
</dbReference>
<dbReference type="PANTHER" id="PTHR15239:SF6">
    <property type="entry name" value="RIBOSOME QUALITY CONTROL COMPLEX SUBUNIT NEMF"/>
    <property type="match status" value="1"/>
</dbReference>
<dbReference type="AlphaFoldDB" id="W6TZ68"/>
<dbReference type="GO" id="GO:0072344">
    <property type="term" value="P:rescue of stalled ribosome"/>
    <property type="evidence" value="ECO:0007669"/>
    <property type="project" value="TreeGrafter"/>
</dbReference>
<protein>
    <submittedName>
        <fullName evidence="2">Fibronectin-binding protein</fullName>
    </submittedName>
</protein>
<dbReference type="EMBL" id="AZIT01000001">
    <property type="protein sequence ID" value="ETZ18441.1"/>
    <property type="molecule type" value="Genomic_DNA"/>
</dbReference>
<dbReference type="Proteomes" id="UP000019148">
    <property type="component" value="Unassembled WGS sequence"/>
</dbReference>
<proteinExistence type="predicted"/>
<dbReference type="GO" id="GO:1990112">
    <property type="term" value="C:RQC complex"/>
    <property type="evidence" value="ECO:0007669"/>
    <property type="project" value="TreeGrafter"/>
</dbReference>
<comment type="caution">
    <text evidence="2">The sequence shown here is derived from an EMBL/GenBank/DDBJ whole genome shotgun (WGS) entry which is preliminary data.</text>
</comment>
<dbReference type="GO" id="GO:0043023">
    <property type="term" value="F:ribosomal large subunit binding"/>
    <property type="evidence" value="ECO:0007669"/>
    <property type="project" value="TreeGrafter"/>
</dbReference>
<dbReference type="InterPro" id="IPR051608">
    <property type="entry name" value="RQC_Subunit_NEMF"/>
</dbReference>
<sequence>MGRNAKENDELLRSWAKGNDYWLHTRDYPGAYVFIRNKKDKTPPLEVLIDAGNLCVFYTKPAKQAGKADLYYTNVKYLRKIKGEKKGLVIPHREKNLNIKLDLKILNKLKNKN</sequence>
<gene>
    <name evidence="2" type="ORF">BDCR2A_00414</name>
</gene>
<evidence type="ECO:0000259" key="1">
    <source>
        <dbReference type="Pfam" id="PF05670"/>
    </source>
</evidence>
<dbReference type="InterPro" id="IPR008532">
    <property type="entry name" value="NFACT_RNA-bd"/>
</dbReference>
<dbReference type="PATRIC" id="fig|1432657.3.peg.412"/>
<evidence type="ECO:0000313" key="2">
    <source>
        <dbReference type="EMBL" id="ETZ18441.1"/>
    </source>
</evidence>
<evidence type="ECO:0000313" key="3">
    <source>
        <dbReference type="Proteomes" id="UP000019148"/>
    </source>
</evidence>
<dbReference type="GO" id="GO:0000049">
    <property type="term" value="F:tRNA binding"/>
    <property type="evidence" value="ECO:0007669"/>
    <property type="project" value="TreeGrafter"/>
</dbReference>